<organism evidence="1 2">
    <name type="scientific">Marinigracilibium pacificum</name>
    <dbReference type="NCBI Taxonomy" id="2729599"/>
    <lineage>
        <taxon>Bacteria</taxon>
        <taxon>Pseudomonadati</taxon>
        <taxon>Bacteroidota</taxon>
        <taxon>Cytophagia</taxon>
        <taxon>Cytophagales</taxon>
        <taxon>Flammeovirgaceae</taxon>
        <taxon>Marinigracilibium</taxon>
    </lineage>
</organism>
<dbReference type="PROSITE" id="PS51257">
    <property type="entry name" value="PROKAR_LIPOPROTEIN"/>
    <property type="match status" value="1"/>
</dbReference>
<dbReference type="Proteomes" id="UP000559010">
    <property type="component" value="Unassembled WGS sequence"/>
</dbReference>
<dbReference type="Pfam" id="PF16148">
    <property type="entry name" value="DUF4856"/>
    <property type="match status" value="1"/>
</dbReference>
<keyword evidence="2" id="KW-1185">Reference proteome</keyword>
<dbReference type="AlphaFoldDB" id="A0A848IXI6"/>
<protein>
    <submittedName>
        <fullName evidence="1">DUF4856 domain-containing protein</fullName>
    </submittedName>
</protein>
<evidence type="ECO:0000313" key="2">
    <source>
        <dbReference type="Proteomes" id="UP000559010"/>
    </source>
</evidence>
<reference evidence="1 2" key="1">
    <citation type="submission" date="2020-04" db="EMBL/GenBank/DDBJ databases">
        <title>Flammeovirgaceae bacterium KN852 isolated from deep sea.</title>
        <authorList>
            <person name="Zhang D.-C."/>
        </authorList>
    </citation>
    <scope>NUCLEOTIDE SEQUENCE [LARGE SCALE GENOMIC DNA]</scope>
    <source>
        <strain evidence="1 2">KN852</strain>
    </source>
</reference>
<proteinExistence type="predicted"/>
<name>A0A848IXI6_9BACT</name>
<dbReference type="InterPro" id="IPR032331">
    <property type="entry name" value="DUF4856"/>
</dbReference>
<dbReference type="RefSeq" id="WP_169677597.1">
    <property type="nucleotide sequence ID" value="NZ_JABBNU010000001.1"/>
</dbReference>
<accession>A0A848IXI6</accession>
<gene>
    <name evidence="1" type="ORF">HH304_01110</name>
</gene>
<dbReference type="EMBL" id="JABBNU010000001">
    <property type="protein sequence ID" value="NMM46980.1"/>
    <property type="molecule type" value="Genomic_DNA"/>
</dbReference>
<comment type="caution">
    <text evidence="1">The sequence shown here is derived from an EMBL/GenBank/DDBJ whole genome shotgun (WGS) entry which is preliminary data.</text>
</comment>
<sequence>MKKIFLPLVFSAFIFGCTDDPVPQDRLEVPSTYNFERDGQSSVSFDGQSIRLDMLSEIKAYASLAHNLEAVEYTKLSEMYGNTNSPFSNATLNNSDKQLRNKTFPQKDSETLAIMLELANVSADVAANNTKAQQGTAGMLYRNSDDTNPILVNAKGWEYVQFIEKGLMGSVFIHQMLNIDQGYLSNTKLNVDNETLVEGKNYTTMEHHWDEAFGYWGAPIDYPSVALEPEEDRFWVKYTDDFNEYYPASQTISNAFRTGRAAIVAQRYSERDNQREIILDNLELVIVGSAIHYINYVINNPSAPVGERFHALSEAYNFVEALKYVPQPYITEAGINQILNTDFGQNGDFWTITNDGLYNAKTALVKAYPLLAPFQDKL</sequence>
<evidence type="ECO:0000313" key="1">
    <source>
        <dbReference type="EMBL" id="NMM46980.1"/>
    </source>
</evidence>